<feature type="transmembrane region" description="Helical" evidence="1">
    <location>
        <begin position="342"/>
        <end position="361"/>
    </location>
</feature>
<comment type="caution">
    <text evidence="3">The sequence shown here is derived from an EMBL/GenBank/DDBJ whole genome shotgun (WGS) entry which is preliminary data.</text>
</comment>
<dbReference type="EMBL" id="WSEK01000004">
    <property type="protein sequence ID" value="MVQ49078.1"/>
    <property type="molecule type" value="Genomic_DNA"/>
</dbReference>
<keyword evidence="1" id="KW-0472">Membrane</keyword>
<evidence type="ECO:0000313" key="3">
    <source>
        <dbReference type="EMBL" id="MVQ49078.1"/>
    </source>
</evidence>
<dbReference type="PANTHER" id="PTHR23028">
    <property type="entry name" value="ACETYLTRANSFERASE"/>
    <property type="match status" value="1"/>
</dbReference>
<keyword evidence="1" id="KW-1133">Transmembrane helix</keyword>
<reference evidence="3 4" key="1">
    <citation type="submission" date="2019-12" db="EMBL/GenBank/DDBJ databases">
        <authorList>
            <person name="Huq M.A."/>
        </authorList>
    </citation>
    <scope>NUCLEOTIDE SEQUENCE [LARGE SCALE GENOMIC DNA]</scope>
    <source>
        <strain evidence="3 4">MAH-18</strain>
    </source>
</reference>
<feature type="domain" description="Acyltransferase 3" evidence="2">
    <location>
        <begin position="40"/>
        <end position="393"/>
    </location>
</feature>
<keyword evidence="4" id="KW-1185">Reference proteome</keyword>
<feature type="transmembrane region" description="Helical" evidence="1">
    <location>
        <begin position="312"/>
        <end position="330"/>
    </location>
</feature>
<feature type="transmembrane region" description="Helical" evidence="1">
    <location>
        <begin position="225"/>
        <end position="242"/>
    </location>
</feature>
<organism evidence="3 4">
    <name type="scientific">Nocardioides agri</name>
    <dbReference type="NCBI Taxonomy" id="2682843"/>
    <lineage>
        <taxon>Bacteria</taxon>
        <taxon>Bacillati</taxon>
        <taxon>Actinomycetota</taxon>
        <taxon>Actinomycetes</taxon>
        <taxon>Propionibacteriales</taxon>
        <taxon>Nocardioidaceae</taxon>
        <taxon>Nocardioides</taxon>
    </lineage>
</organism>
<keyword evidence="1" id="KW-0812">Transmembrane</keyword>
<dbReference type="InterPro" id="IPR050879">
    <property type="entry name" value="Acyltransferase_3"/>
</dbReference>
<evidence type="ECO:0000259" key="2">
    <source>
        <dbReference type="Pfam" id="PF01757"/>
    </source>
</evidence>
<proteinExistence type="predicted"/>
<dbReference type="Pfam" id="PF01757">
    <property type="entry name" value="Acyl_transf_3"/>
    <property type="match status" value="1"/>
</dbReference>
<feature type="transmembrane region" description="Helical" evidence="1">
    <location>
        <begin position="136"/>
        <end position="156"/>
    </location>
</feature>
<dbReference type="GO" id="GO:0016747">
    <property type="term" value="F:acyltransferase activity, transferring groups other than amino-acyl groups"/>
    <property type="evidence" value="ECO:0007669"/>
    <property type="project" value="InterPro"/>
</dbReference>
<feature type="transmembrane region" description="Helical" evidence="1">
    <location>
        <begin position="373"/>
        <end position="395"/>
    </location>
</feature>
<name>A0A6L6XPZ5_9ACTN</name>
<evidence type="ECO:0000313" key="4">
    <source>
        <dbReference type="Proteomes" id="UP000473525"/>
    </source>
</evidence>
<keyword evidence="3" id="KW-0808">Transferase</keyword>
<feature type="transmembrane region" description="Helical" evidence="1">
    <location>
        <begin position="277"/>
        <end position="297"/>
    </location>
</feature>
<feature type="transmembrane region" description="Helical" evidence="1">
    <location>
        <begin position="248"/>
        <end position="265"/>
    </location>
</feature>
<evidence type="ECO:0000256" key="1">
    <source>
        <dbReference type="SAM" id="Phobius"/>
    </source>
</evidence>
<protein>
    <submittedName>
        <fullName evidence="3">Acyltransferase family protein</fullName>
    </submittedName>
</protein>
<feature type="transmembrane region" description="Helical" evidence="1">
    <location>
        <begin position="200"/>
        <end position="218"/>
    </location>
</feature>
<dbReference type="Proteomes" id="UP000473525">
    <property type="component" value="Unassembled WGS sequence"/>
</dbReference>
<gene>
    <name evidence="3" type="ORF">GON03_07780</name>
</gene>
<dbReference type="AlphaFoldDB" id="A0A6L6XPZ5"/>
<keyword evidence="3" id="KW-0012">Acyltransferase</keyword>
<dbReference type="InterPro" id="IPR002656">
    <property type="entry name" value="Acyl_transf_3_dom"/>
</dbReference>
<sequence>MVTPLARVRHPGGRMTEAALRGVHGADPAPAPVTAPRRITSLDGLRGLAALTVVVYHITLTDPVIGQRLYQVDQVSGTGWFGYLMTFTPLHVVWAGSQAVLVFFVLSGFVLALPFARRRGTRKEGTWPAFYRSRMVRLYLPSIVSLVLAFLLAQAIRYHADPGLTPWINEHAGNDGPADVAVGSSLMTGFGSLNGSLWSLRWEVLFSLTLPLFLAVAAWRVRLSWLKAGLVLLACVLWPIVTGGLYDHATYMLIFAFGVLMAYEHDRLGVLAERISGLGWSVIVSAACVLLTLQWILMPFGVLPGSTFERAWMSYNTVGAVLLVFAGIFCPQVRRLLERKPIHALGLVSFSLYLVQEPVVLRFSLATDAGLPLWLAIPVELALALAVAFVFYRVVERPAHRLARRASGRTASARPVPETSGAAGAAA</sequence>
<accession>A0A6L6XPZ5</accession>
<feature type="transmembrane region" description="Helical" evidence="1">
    <location>
        <begin position="92"/>
        <end position="115"/>
    </location>
</feature>